<dbReference type="SUPFAM" id="SSF48371">
    <property type="entry name" value="ARM repeat"/>
    <property type="match status" value="1"/>
</dbReference>
<dbReference type="InterPro" id="IPR016024">
    <property type="entry name" value="ARM-type_fold"/>
</dbReference>
<dbReference type="PANTHER" id="PTHR24413">
    <property type="entry name" value="SPECKLE-TYPE POZ PROTEIN"/>
    <property type="match status" value="1"/>
</dbReference>
<sequence>MSSSINHIESNYSTTIPLGNSHHHSLSYLENIDRLLNLTKSSYSGIQYTGIRGLGELSNSENFKYLVLVFAKYRSLEPIYKLMISPDEKVRSDVLSLLWQFSAEENLKIKMYEDRIFKYLIELFDLNDESTEMAASAIIQNLSEFRLEKGEINQNQIKIAHYPRILNKIIERSNNNDRRIKFLSCMTLCNLSMNEENRIMFEQKNIFKEIIEKFNLEFINDSEFPSSFNWLTLQPHMPLLASKNEHVQIFVLYCLHSFSLSEKYNRKLWRVLGTNQGIRSLVKLKESKNILVKDFSTKISDILSIDNDTFEWDREESQETMNENIQNLFNNESMFPDIYIKSSSNQNGFYIHRCLCISRCPNLFKLFQIGLNSNSSNNNNNNLFNNIVLKNNNYQDTKQEIELEHDFYQIFYQIFRWIYGFEIEINSETMAKTLLPFARLLDLNEIVETCEYALWHHINLNNCSELLHLSLENNAPQLEKVCIEFILRNIELLYFGDFDSLGNQTYYMDNDIGKLWNGVWTDKTKEYVINKYQIFKQQKKIEIQHINKEAFQSSREASSFRI</sequence>
<dbReference type="Gene3D" id="3.30.710.10">
    <property type="entry name" value="Potassium Channel Kv1.1, Chain A"/>
    <property type="match status" value="1"/>
</dbReference>
<dbReference type="InterPro" id="IPR011989">
    <property type="entry name" value="ARM-like"/>
</dbReference>
<evidence type="ECO:0000313" key="2">
    <source>
        <dbReference type="EMBL" id="KAF2073316.1"/>
    </source>
</evidence>
<feature type="domain" description="BTB" evidence="1">
    <location>
        <begin position="336"/>
        <end position="458"/>
    </location>
</feature>
<gene>
    <name evidence="2" type="ORF">CYY_005369</name>
</gene>
<reference evidence="2" key="1">
    <citation type="submission" date="2020-01" db="EMBL/GenBank/DDBJ databases">
        <title>Development of genomics and gene disruption for Polysphondylium violaceum indicates a role for the polyketide synthase stlB in stalk morphogenesis.</title>
        <authorList>
            <person name="Narita B."/>
            <person name="Kawabe Y."/>
            <person name="Kin K."/>
            <person name="Saito T."/>
            <person name="Gibbs R."/>
            <person name="Kuspa A."/>
            <person name="Muzny D."/>
            <person name="Queller D."/>
            <person name="Richards S."/>
            <person name="Strassman J."/>
            <person name="Sucgang R."/>
            <person name="Worley K."/>
            <person name="Schaap P."/>
        </authorList>
    </citation>
    <scope>NUCLEOTIDE SEQUENCE</scope>
    <source>
        <strain evidence="2">QSvi11</strain>
    </source>
</reference>
<organism evidence="2 3">
    <name type="scientific">Polysphondylium violaceum</name>
    <dbReference type="NCBI Taxonomy" id="133409"/>
    <lineage>
        <taxon>Eukaryota</taxon>
        <taxon>Amoebozoa</taxon>
        <taxon>Evosea</taxon>
        <taxon>Eumycetozoa</taxon>
        <taxon>Dictyostelia</taxon>
        <taxon>Dictyosteliales</taxon>
        <taxon>Dictyosteliaceae</taxon>
        <taxon>Polysphondylium</taxon>
    </lineage>
</organism>
<dbReference type="Pfam" id="PF00651">
    <property type="entry name" value="BTB"/>
    <property type="match status" value="1"/>
</dbReference>
<dbReference type="Gene3D" id="1.25.10.10">
    <property type="entry name" value="Leucine-rich Repeat Variant"/>
    <property type="match status" value="1"/>
</dbReference>
<evidence type="ECO:0000313" key="3">
    <source>
        <dbReference type="Proteomes" id="UP000695562"/>
    </source>
</evidence>
<evidence type="ECO:0000259" key="1">
    <source>
        <dbReference type="SMART" id="SM00225"/>
    </source>
</evidence>
<protein>
    <recommendedName>
        <fullName evidence="1">BTB domain-containing protein</fullName>
    </recommendedName>
</protein>
<proteinExistence type="predicted"/>
<dbReference type="OrthoDB" id="6359816at2759"/>
<dbReference type="SMART" id="SM00225">
    <property type="entry name" value="BTB"/>
    <property type="match status" value="1"/>
</dbReference>
<dbReference type="InterPro" id="IPR000210">
    <property type="entry name" value="BTB/POZ_dom"/>
</dbReference>
<dbReference type="Proteomes" id="UP000695562">
    <property type="component" value="Unassembled WGS sequence"/>
</dbReference>
<dbReference type="SUPFAM" id="SSF54695">
    <property type="entry name" value="POZ domain"/>
    <property type="match status" value="1"/>
</dbReference>
<name>A0A8J4Q394_9MYCE</name>
<keyword evidence="3" id="KW-1185">Reference proteome</keyword>
<accession>A0A8J4Q394</accession>
<comment type="caution">
    <text evidence="2">The sequence shown here is derived from an EMBL/GenBank/DDBJ whole genome shotgun (WGS) entry which is preliminary data.</text>
</comment>
<dbReference type="EMBL" id="AJWJ01000212">
    <property type="protein sequence ID" value="KAF2073316.1"/>
    <property type="molecule type" value="Genomic_DNA"/>
</dbReference>
<dbReference type="InterPro" id="IPR011333">
    <property type="entry name" value="SKP1/BTB/POZ_sf"/>
</dbReference>
<dbReference type="AlphaFoldDB" id="A0A8J4Q394"/>